<evidence type="ECO:0000256" key="5">
    <source>
        <dbReference type="ARBA" id="ARBA00022679"/>
    </source>
</evidence>
<evidence type="ECO:0000256" key="1">
    <source>
        <dbReference type="ARBA" id="ARBA00004429"/>
    </source>
</evidence>
<evidence type="ECO:0000256" key="6">
    <source>
        <dbReference type="ARBA" id="ARBA00022692"/>
    </source>
</evidence>
<dbReference type="GO" id="GO:0004715">
    <property type="term" value="F:non-membrane spanning protein tyrosine kinase activity"/>
    <property type="evidence" value="ECO:0007669"/>
    <property type="project" value="UniProtKB-EC"/>
</dbReference>
<evidence type="ECO:0000256" key="11">
    <source>
        <dbReference type="ARBA" id="ARBA00023136"/>
    </source>
</evidence>
<keyword evidence="10 15" id="KW-1133">Transmembrane helix</keyword>
<keyword evidence="4" id="KW-0997">Cell inner membrane</keyword>
<keyword evidence="14" id="KW-0175">Coiled coil</keyword>
<evidence type="ECO:0000256" key="2">
    <source>
        <dbReference type="ARBA" id="ARBA00008883"/>
    </source>
</evidence>
<dbReference type="CDD" id="cd05387">
    <property type="entry name" value="BY-kinase"/>
    <property type="match status" value="1"/>
</dbReference>
<keyword evidence="12" id="KW-0829">Tyrosine-protein kinase</keyword>
<comment type="subcellular location">
    <subcellularLocation>
        <location evidence="1">Cell inner membrane</location>
        <topology evidence="1">Multi-pass membrane protein</topology>
    </subcellularLocation>
</comment>
<feature type="transmembrane region" description="Helical" evidence="15">
    <location>
        <begin position="445"/>
        <end position="465"/>
    </location>
</feature>
<dbReference type="Gene3D" id="3.40.50.300">
    <property type="entry name" value="P-loop containing nucleotide triphosphate hydrolases"/>
    <property type="match status" value="1"/>
</dbReference>
<evidence type="ECO:0000256" key="10">
    <source>
        <dbReference type="ARBA" id="ARBA00022989"/>
    </source>
</evidence>
<dbReference type="InterPro" id="IPR003856">
    <property type="entry name" value="LPS_length_determ_N"/>
</dbReference>
<dbReference type="EC" id="2.7.10.2" evidence="19"/>
<feature type="domain" description="AAA" evidence="17">
    <location>
        <begin position="554"/>
        <end position="671"/>
    </location>
</feature>
<evidence type="ECO:0000256" key="3">
    <source>
        <dbReference type="ARBA" id="ARBA00022475"/>
    </source>
</evidence>
<dbReference type="Pfam" id="PF23607">
    <property type="entry name" value="WZC_N"/>
    <property type="match status" value="1"/>
</dbReference>
<keyword evidence="7" id="KW-0547">Nucleotide-binding</keyword>
<keyword evidence="6 15" id="KW-0812">Transmembrane</keyword>
<evidence type="ECO:0000313" key="20">
    <source>
        <dbReference type="Proteomes" id="UP001082899"/>
    </source>
</evidence>
<evidence type="ECO:0000313" key="19">
    <source>
        <dbReference type="EMBL" id="MCY0389782.1"/>
    </source>
</evidence>
<dbReference type="RefSeq" id="WP_267849711.1">
    <property type="nucleotide sequence ID" value="NZ_JAPMXC010000012.1"/>
</dbReference>
<dbReference type="PANTHER" id="PTHR32309">
    <property type="entry name" value="TYROSINE-PROTEIN KINASE"/>
    <property type="match status" value="1"/>
</dbReference>
<dbReference type="Pfam" id="PF13614">
    <property type="entry name" value="AAA_31"/>
    <property type="match status" value="1"/>
</dbReference>
<evidence type="ECO:0000259" key="18">
    <source>
        <dbReference type="Pfam" id="PF13807"/>
    </source>
</evidence>
<comment type="caution">
    <text evidence="19">The sequence shown here is derived from an EMBL/GenBank/DDBJ whole genome shotgun (WGS) entry which is preliminary data.</text>
</comment>
<evidence type="ECO:0000256" key="8">
    <source>
        <dbReference type="ARBA" id="ARBA00022777"/>
    </source>
</evidence>
<dbReference type="Proteomes" id="UP001082899">
    <property type="component" value="Unassembled WGS sequence"/>
</dbReference>
<sequence>MNTPANIRTQAAAGSEDDGLVLGDLIRLLFDKIWWVLGIAAAVVLAALAYVTIATPIYSANALIQVEQPDSNSSPLASSTALSSFSGTLPTASEIEVIQSRDVLGPVVDQYKMAFSISPQRFPILGSIAAHFARPGQLSRPWLGMNSYAWGGEIADISSIVVPQALESQKLTLVALGDGRYALQDPEGRRLVEGIVGQPAQSGGVQITVNRLVANAGTRFNVVRWNQLDAIQGFGSSVKVGEQGKQTGIIAVSMNGTDPARTAELTNAVADSYLSQHLEMKQEEASRMLTFLNGELPRLKGQLESAEARLSAYQQKSGSFQPSTEAGIYLQGSIEYERQLTALRLQETELLQKFTPDHPMVQAIQRQIGQIAASKSSFDARFRGMPVNEANALSLQRDAKVSQDIYELLLNKVQELSLTRAGTVGNVRILDRALRPAEPIKPKKSLIMIASVFLGLILGSLFVFARRQLTLGIEDPDVIENHLGLPILGAISLNAAQVRWDSSYRRDRHGRREILAKSFPKDPSVEALRSFRTSLQFAVSDARNNILSMSGPVPGTGKSFISVNLATLLAEAGKRVLLIDGDMRRGHLNEYFGITRAPGLSEMLQRTLLPSQVINQTDVPGLHTIWTGAIPENPAELLELPETRGLFESLGRDYDMVIIDTPPVLAVTDATIIGSIAGSSFLVLRSGIHSEREIALAIRKISQSGTRIVGGIFNAMPMRKAKHGKFTGGGHNYVYSYESEKN</sequence>
<comment type="similarity">
    <text evidence="2">Belongs to the etk/wzc family.</text>
</comment>
<dbReference type="InterPro" id="IPR027417">
    <property type="entry name" value="P-loop_NTPase"/>
</dbReference>
<evidence type="ECO:0000256" key="9">
    <source>
        <dbReference type="ARBA" id="ARBA00022840"/>
    </source>
</evidence>
<evidence type="ECO:0000256" key="7">
    <source>
        <dbReference type="ARBA" id="ARBA00022741"/>
    </source>
</evidence>
<keyword evidence="20" id="KW-1185">Reference proteome</keyword>
<dbReference type="PANTHER" id="PTHR32309:SF32">
    <property type="entry name" value="TYROSINE-PROTEIN KINASE ETK-RELATED"/>
    <property type="match status" value="1"/>
</dbReference>
<organism evidence="19 20">
    <name type="scientific">Robbsia betulipollinis</name>
    <dbReference type="NCBI Taxonomy" id="2981849"/>
    <lineage>
        <taxon>Bacteria</taxon>
        <taxon>Pseudomonadati</taxon>
        <taxon>Pseudomonadota</taxon>
        <taxon>Betaproteobacteria</taxon>
        <taxon>Burkholderiales</taxon>
        <taxon>Burkholderiaceae</taxon>
        <taxon>Robbsia</taxon>
    </lineage>
</organism>
<dbReference type="EMBL" id="JAPMXC010000012">
    <property type="protein sequence ID" value="MCY0389782.1"/>
    <property type="molecule type" value="Genomic_DNA"/>
</dbReference>
<keyword evidence="5 19" id="KW-0808">Transferase</keyword>
<accession>A0ABT3ZTJ7</accession>
<keyword evidence="3" id="KW-1003">Cell membrane</keyword>
<dbReference type="InterPro" id="IPR005702">
    <property type="entry name" value="Wzc-like_C"/>
</dbReference>
<feature type="coiled-coil region" evidence="14">
    <location>
        <begin position="289"/>
        <end position="316"/>
    </location>
</feature>
<protein>
    <submittedName>
        <fullName evidence="19">Polysaccharide biosynthesis tyrosine autokinase</fullName>
        <ecNumber evidence="19">2.7.10.2</ecNumber>
    </submittedName>
</protein>
<dbReference type="NCBIfam" id="TIGR01007">
    <property type="entry name" value="eps_fam"/>
    <property type="match status" value="1"/>
</dbReference>
<keyword evidence="11 15" id="KW-0472">Membrane</keyword>
<dbReference type="InterPro" id="IPR032807">
    <property type="entry name" value="GNVR"/>
</dbReference>
<evidence type="ECO:0000256" key="12">
    <source>
        <dbReference type="ARBA" id="ARBA00023137"/>
    </source>
</evidence>
<dbReference type="InterPro" id="IPR050445">
    <property type="entry name" value="Bact_polysacc_biosynth/exp"/>
</dbReference>
<name>A0ABT3ZTJ7_9BURK</name>
<dbReference type="SUPFAM" id="SSF52540">
    <property type="entry name" value="P-loop containing nucleoside triphosphate hydrolases"/>
    <property type="match status" value="1"/>
</dbReference>
<dbReference type="Pfam" id="PF02706">
    <property type="entry name" value="Wzz"/>
    <property type="match status" value="1"/>
</dbReference>
<keyword evidence="9" id="KW-0067">ATP-binding</keyword>
<feature type="domain" description="Polysaccharide chain length determinant N-terminal" evidence="16">
    <location>
        <begin position="22"/>
        <end position="110"/>
    </location>
</feature>
<dbReference type="Pfam" id="PF13807">
    <property type="entry name" value="GNVR"/>
    <property type="match status" value="1"/>
</dbReference>
<evidence type="ECO:0000256" key="13">
    <source>
        <dbReference type="ARBA" id="ARBA00053015"/>
    </source>
</evidence>
<comment type="catalytic activity">
    <reaction evidence="13">
        <text>L-tyrosyl-[protein] + ATP = O-phospho-L-tyrosyl-[protein] + ADP + H(+)</text>
        <dbReference type="Rhea" id="RHEA:10596"/>
        <dbReference type="Rhea" id="RHEA-COMP:10136"/>
        <dbReference type="Rhea" id="RHEA-COMP:20101"/>
        <dbReference type="ChEBI" id="CHEBI:15378"/>
        <dbReference type="ChEBI" id="CHEBI:30616"/>
        <dbReference type="ChEBI" id="CHEBI:46858"/>
        <dbReference type="ChEBI" id="CHEBI:61978"/>
        <dbReference type="ChEBI" id="CHEBI:456216"/>
    </reaction>
</comment>
<evidence type="ECO:0000256" key="15">
    <source>
        <dbReference type="SAM" id="Phobius"/>
    </source>
</evidence>
<dbReference type="InterPro" id="IPR025669">
    <property type="entry name" value="AAA_dom"/>
</dbReference>
<feature type="transmembrane region" description="Helical" evidence="15">
    <location>
        <begin position="33"/>
        <end position="53"/>
    </location>
</feature>
<feature type="domain" description="Tyrosine-protein kinase G-rich" evidence="18">
    <location>
        <begin position="390"/>
        <end position="467"/>
    </location>
</feature>
<keyword evidence="8" id="KW-0418">Kinase</keyword>
<evidence type="ECO:0000259" key="17">
    <source>
        <dbReference type="Pfam" id="PF13614"/>
    </source>
</evidence>
<evidence type="ECO:0000256" key="14">
    <source>
        <dbReference type="SAM" id="Coils"/>
    </source>
</evidence>
<proteinExistence type="inferred from homology"/>
<gene>
    <name evidence="19" type="ORF">OVY01_21810</name>
</gene>
<reference evidence="19" key="1">
    <citation type="submission" date="2022-11" db="EMBL/GenBank/DDBJ databases">
        <title>Robbsia betulipollinis sp. nov., isolated from pollen of birch (Betula pendula).</title>
        <authorList>
            <person name="Shi H."/>
            <person name="Ambika Manirajan B."/>
            <person name="Ratering S."/>
            <person name="Geissler-Plaum R."/>
            <person name="Schnell S."/>
        </authorList>
    </citation>
    <scope>NUCLEOTIDE SEQUENCE</scope>
    <source>
        <strain evidence="19">Bb-Pol-6</strain>
    </source>
</reference>
<evidence type="ECO:0000259" key="16">
    <source>
        <dbReference type="Pfam" id="PF02706"/>
    </source>
</evidence>
<evidence type="ECO:0000256" key="4">
    <source>
        <dbReference type="ARBA" id="ARBA00022519"/>
    </source>
</evidence>